<keyword evidence="12" id="KW-0539">Nucleus</keyword>
<name>A0A836AK69_SHEEP</name>
<feature type="domain" description="C2H2-type" evidence="19">
    <location>
        <begin position="265"/>
        <end position="294"/>
    </location>
</feature>
<feature type="domain" description="C2H2-type" evidence="19">
    <location>
        <begin position="472"/>
        <end position="501"/>
    </location>
</feature>
<feature type="compositionally biased region" description="Basic residues" evidence="16">
    <location>
        <begin position="505"/>
        <end position="514"/>
    </location>
</feature>
<dbReference type="GO" id="GO:0006629">
    <property type="term" value="P:lipid metabolic process"/>
    <property type="evidence" value="ECO:0007669"/>
    <property type="project" value="InterPro"/>
</dbReference>
<dbReference type="SUPFAM" id="SSF47862">
    <property type="entry name" value="Saposin"/>
    <property type="match status" value="1"/>
</dbReference>
<keyword evidence="17" id="KW-0732">Signal</keyword>
<evidence type="ECO:0000256" key="7">
    <source>
        <dbReference type="ARBA" id="ARBA00022884"/>
    </source>
</evidence>
<evidence type="ECO:0000313" key="20">
    <source>
        <dbReference type="EMBL" id="KAG5211441.1"/>
    </source>
</evidence>
<evidence type="ECO:0000313" key="21">
    <source>
        <dbReference type="Proteomes" id="UP000664991"/>
    </source>
</evidence>
<evidence type="ECO:0000256" key="17">
    <source>
        <dbReference type="SAM" id="SignalP"/>
    </source>
</evidence>
<feature type="domain" description="C2H2-type" evidence="19">
    <location>
        <begin position="412"/>
        <end position="439"/>
    </location>
</feature>
<evidence type="ECO:0000256" key="3">
    <source>
        <dbReference type="ARBA" id="ARBA00022723"/>
    </source>
</evidence>
<dbReference type="AlphaFoldDB" id="A0A836AK69"/>
<evidence type="ECO:0000256" key="9">
    <source>
        <dbReference type="ARBA" id="ARBA00023125"/>
    </source>
</evidence>
<evidence type="ECO:0000259" key="19">
    <source>
        <dbReference type="PROSITE" id="PS50157"/>
    </source>
</evidence>
<comment type="subcellular location">
    <subcellularLocation>
        <location evidence="1">Nucleus</location>
    </subcellularLocation>
</comment>
<dbReference type="GO" id="GO:0042254">
    <property type="term" value="P:ribosome biogenesis"/>
    <property type="evidence" value="ECO:0007669"/>
    <property type="project" value="UniProtKB-KW"/>
</dbReference>
<dbReference type="GO" id="GO:0003677">
    <property type="term" value="F:DNA binding"/>
    <property type="evidence" value="ECO:0007669"/>
    <property type="project" value="UniProtKB-KW"/>
</dbReference>
<dbReference type="Gene3D" id="3.30.160.60">
    <property type="entry name" value="Classic Zinc Finger"/>
    <property type="match status" value="8"/>
</dbReference>
<dbReference type="FunFam" id="3.30.160.60:FF:001572">
    <property type="entry name" value="General transcription factor IIIA"/>
    <property type="match status" value="1"/>
</dbReference>
<keyword evidence="5 15" id="KW-0863">Zinc-finger</keyword>
<feature type="domain" description="C2H2-type" evidence="19">
    <location>
        <begin position="441"/>
        <end position="471"/>
    </location>
</feature>
<dbReference type="InterPro" id="IPR007856">
    <property type="entry name" value="SapB_1"/>
</dbReference>
<dbReference type="Pfam" id="PF22110">
    <property type="entry name" value="TFIIIA_zf-C2H2"/>
    <property type="match status" value="1"/>
</dbReference>
<dbReference type="FunFam" id="3.30.160.60:FF:001610">
    <property type="entry name" value="transcription factor IIIA"/>
    <property type="match status" value="1"/>
</dbReference>
<keyword evidence="11" id="KW-0804">Transcription</keyword>
<dbReference type="FunFam" id="3.30.160.60:FF:001810">
    <property type="entry name" value="General transcription factor IIIA"/>
    <property type="match status" value="1"/>
</dbReference>
<evidence type="ECO:0000256" key="16">
    <source>
        <dbReference type="SAM" id="MobiDB-lite"/>
    </source>
</evidence>
<evidence type="ECO:0000256" key="10">
    <source>
        <dbReference type="ARBA" id="ARBA00023157"/>
    </source>
</evidence>
<feature type="domain" description="C2H2-type" evidence="19">
    <location>
        <begin position="235"/>
        <end position="264"/>
    </location>
</feature>
<dbReference type="GO" id="GO:0005634">
    <property type="term" value="C:nucleus"/>
    <property type="evidence" value="ECO:0007669"/>
    <property type="project" value="UniProtKB-SubCell"/>
</dbReference>
<dbReference type="InterPro" id="IPR036236">
    <property type="entry name" value="Znf_C2H2_sf"/>
</dbReference>
<dbReference type="SMART" id="SM00355">
    <property type="entry name" value="ZnF_C2H2"/>
    <property type="match status" value="9"/>
</dbReference>
<dbReference type="PROSITE" id="PS50015">
    <property type="entry name" value="SAP_B"/>
    <property type="match status" value="1"/>
</dbReference>
<evidence type="ECO:0000256" key="11">
    <source>
        <dbReference type="ARBA" id="ARBA00023163"/>
    </source>
</evidence>
<keyword evidence="8" id="KW-0805">Transcription regulation</keyword>
<dbReference type="EMBL" id="JAEMGP010000003">
    <property type="protein sequence ID" value="KAG5211441.1"/>
    <property type="molecule type" value="Genomic_DNA"/>
</dbReference>
<evidence type="ECO:0000259" key="18">
    <source>
        <dbReference type="PROSITE" id="PS50015"/>
    </source>
</evidence>
<dbReference type="FunFam" id="3.30.160.60:FF:001347">
    <property type="entry name" value="Transcription factor IIIA"/>
    <property type="match status" value="1"/>
</dbReference>
<dbReference type="PANTHER" id="PTHR46179">
    <property type="entry name" value="ZINC FINGER PROTEIN"/>
    <property type="match status" value="1"/>
</dbReference>
<dbReference type="FunFam" id="3.30.160.60:FF:001998">
    <property type="entry name" value="Transcription factor IIIA"/>
    <property type="match status" value="1"/>
</dbReference>
<dbReference type="Pfam" id="PF05184">
    <property type="entry name" value="SapB_1"/>
    <property type="match status" value="1"/>
</dbReference>
<dbReference type="FunFam" id="3.30.160.60:FF:000125">
    <property type="entry name" value="Putative zinc finger protein 143"/>
    <property type="match status" value="1"/>
</dbReference>
<dbReference type="GO" id="GO:0003723">
    <property type="term" value="F:RNA binding"/>
    <property type="evidence" value="ECO:0007669"/>
    <property type="project" value="UniProtKB-KW"/>
</dbReference>
<feature type="domain" description="C2H2-type" evidence="19">
    <location>
        <begin position="295"/>
        <end position="325"/>
    </location>
</feature>
<dbReference type="InterPro" id="IPR054599">
    <property type="entry name" value="TFIIIA_Zfn-C2H2"/>
</dbReference>
<keyword evidence="4" id="KW-0677">Repeat</keyword>
<dbReference type="InterPro" id="IPR013087">
    <property type="entry name" value="Znf_C2H2_type"/>
</dbReference>
<keyword evidence="6" id="KW-0862">Zinc</keyword>
<dbReference type="InterPro" id="IPR051061">
    <property type="entry name" value="Zinc_finger_trans_reg"/>
</dbReference>
<keyword evidence="10" id="KW-1015">Disulfide bond</keyword>
<feature type="domain" description="Saposin B-type" evidence="18">
    <location>
        <begin position="62"/>
        <end position="142"/>
    </location>
</feature>
<keyword evidence="7" id="KW-0694">RNA-binding</keyword>
<evidence type="ECO:0000256" key="12">
    <source>
        <dbReference type="ARBA" id="ARBA00023242"/>
    </source>
</evidence>
<dbReference type="PROSITE" id="PS50157">
    <property type="entry name" value="ZINC_FINGER_C2H2_2"/>
    <property type="match status" value="8"/>
</dbReference>
<dbReference type="InterPro" id="IPR011001">
    <property type="entry name" value="Saposin-like"/>
</dbReference>
<dbReference type="Gene3D" id="1.10.225.10">
    <property type="entry name" value="Saposin-like"/>
    <property type="match status" value="1"/>
</dbReference>
<evidence type="ECO:0000256" key="2">
    <source>
        <dbReference type="ARBA" id="ARBA00022517"/>
    </source>
</evidence>
<evidence type="ECO:0000256" key="8">
    <source>
        <dbReference type="ARBA" id="ARBA00023015"/>
    </source>
</evidence>
<evidence type="ECO:0000256" key="4">
    <source>
        <dbReference type="ARBA" id="ARBA00022737"/>
    </source>
</evidence>
<dbReference type="Pfam" id="PF00096">
    <property type="entry name" value="zf-C2H2"/>
    <property type="match status" value="5"/>
</dbReference>
<dbReference type="InterPro" id="IPR008139">
    <property type="entry name" value="SaposinB_dom"/>
</dbReference>
<protein>
    <recommendedName>
        <fullName evidence="13">Transcription factor IIIA</fullName>
    </recommendedName>
</protein>
<accession>A0A836AK69</accession>
<comment type="function">
    <text evidence="14">Involved in ribosomal large subunit biogenesis. Binds the approximately 50 base pairs internal control region (ICR) of 5S ribosomal RNA genes. It is required for their RNA polymerase III-dependent transcription and may also maintain the transcription of other genes. Also binds the transcribed 5S RNA's.</text>
</comment>
<sequence>MTSWAVLLIASVLLVAPGLAFSGLAPERHDQATAHLCNGDELCQGLSQEYPQGGLLLQGEELGLLCGPCRKIIKSLEDMVGDQPNEDTIREAASKVCSKMKLLKRPCQSIMKKFLRRITEDIKAGKKPQAICVDIKVCKSKAGFPGSAPPSSNSSIARSTGSLFLASDGNSKRRQLRWSAVPRHVGRHVPERLARGNLEPPASVAEAVSSLTIADAFVAAGEGAAPPPQALPRRFICSFPSCSAAYNKAWKLDAHLCRHTGERPFVCDHEGCGKAFVRDYHLSRHAVIHTGEKPFVCTASGCEQKFNTKSNLKKHFERKHENQQKQYACSFEGCKKTFKKHQQLKTHQCQHTNEPLFKCAHEGCGKHFASPSSLKRHGKVHEGYICQKECSFVAKTWTELLKHMRETHKEDIRCGVCQKTFKRKDFLRQHMRMHAPERDVCRCPRAGCGRTYTTAFNLQSHILSFHEQQRPFVCEHAGCGKTFAMKQSLSRHAIVHDPNMKKIKVRPSRGKRSLASRLSGYLPPKRTQGQAVPLPRNGEPLSCMEGHALSTSPC</sequence>
<dbReference type="PROSITE" id="PS00028">
    <property type="entry name" value="ZINC_FINGER_C2H2_1"/>
    <property type="match status" value="8"/>
</dbReference>
<evidence type="ECO:0000256" key="15">
    <source>
        <dbReference type="PROSITE-ProRule" id="PRU00042"/>
    </source>
</evidence>
<organism evidence="20 21">
    <name type="scientific">Ovis aries</name>
    <name type="common">Sheep</name>
    <dbReference type="NCBI Taxonomy" id="9940"/>
    <lineage>
        <taxon>Eukaryota</taxon>
        <taxon>Metazoa</taxon>
        <taxon>Chordata</taxon>
        <taxon>Craniata</taxon>
        <taxon>Vertebrata</taxon>
        <taxon>Euteleostomi</taxon>
        <taxon>Mammalia</taxon>
        <taxon>Eutheria</taxon>
        <taxon>Laurasiatheria</taxon>
        <taxon>Artiodactyla</taxon>
        <taxon>Ruminantia</taxon>
        <taxon>Pecora</taxon>
        <taxon>Bovidae</taxon>
        <taxon>Caprinae</taxon>
        <taxon>Ovis</taxon>
    </lineage>
</organism>
<dbReference type="GO" id="GO:0008270">
    <property type="term" value="F:zinc ion binding"/>
    <property type="evidence" value="ECO:0007669"/>
    <property type="project" value="UniProtKB-KW"/>
</dbReference>
<feature type="domain" description="C2H2-type" evidence="19">
    <location>
        <begin position="357"/>
        <end position="383"/>
    </location>
</feature>
<feature type="region of interest" description="Disordered" evidence="16">
    <location>
        <begin position="505"/>
        <end position="554"/>
    </location>
</feature>
<evidence type="ECO:0000256" key="5">
    <source>
        <dbReference type="ARBA" id="ARBA00022771"/>
    </source>
</evidence>
<dbReference type="SMART" id="SM00741">
    <property type="entry name" value="SapB"/>
    <property type="match status" value="1"/>
</dbReference>
<keyword evidence="2" id="KW-0690">Ribosome biogenesis</keyword>
<dbReference type="PANTHER" id="PTHR46179:SF1">
    <property type="entry name" value="TRANSCRIPTION FACTOR IIIA"/>
    <property type="match status" value="1"/>
</dbReference>
<dbReference type="Proteomes" id="UP000664991">
    <property type="component" value="Unassembled WGS sequence"/>
</dbReference>
<dbReference type="SUPFAM" id="SSF57667">
    <property type="entry name" value="beta-beta-alpha zinc fingers"/>
    <property type="match status" value="6"/>
</dbReference>
<evidence type="ECO:0000256" key="6">
    <source>
        <dbReference type="ARBA" id="ARBA00022833"/>
    </source>
</evidence>
<keyword evidence="3" id="KW-0479">Metal-binding</keyword>
<feature type="signal peptide" evidence="17">
    <location>
        <begin position="1"/>
        <end position="20"/>
    </location>
</feature>
<comment type="caution">
    <text evidence="20">The sequence shown here is derived from an EMBL/GenBank/DDBJ whole genome shotgun (WGS) entry which is preliminary data.</text>
</comment>
<evidence type="ECO:0000256" key="14">
    <source>
        <dbReference type="ARBA" id="ARBA00060179"/>
    </source>
</evidence>
<reference evidence="20 21" key="1">
    <citation type="submission" date="2020-12" db="EMBL/GenBank/DDBJ databases">
        <title>De novo assembly of Tibetan sheep genome.</title>
        <authorList>
            <person name="Li X."/>
        </authorList>
    </citation>
    <scope>NUCLEOTIDE SEQUENCE [LARGE SCALE GENOMIC DNA]</scope>
    <source>
        <tissue evidence="20">Heart</tissue>
    </source>
</reference>
<evidence type="ECO:0000256" key="1">
    <source>
        <dbReference type="ARBA" id="ARBA00004123"/>
    </source>
</evidence>
<proteinExistence type="predicted"/>
<feature type="domain" description="C2H2-type" evidence="19">
    <location>
        <begin position="327"/>
        <end position="356"/>
    </location>
</feature>
<feature type="chain" id="PRO_5032440648" description="Transcription factor IIIA" evidence="17">
    <location>
        <begin position="21"/>
        <end position="554"/>
    </location>
</feature>
<evidence type="ECO:0000256" key="13">
    <source>
        <dbReference type="ARBA" id="ARBA00040434"/>
    </source>
</evidence>
<dbReference type="FunFam" id="3.30.160.60:FF:001102">
    <property type="entry name" value="Transcription factor IIIA"/>
    <property type="match status" value="1"/>
</dbReference>
<keyword evidence="9" id="KW-0238">DNA-binding</keyword>
<gene>
    <name evidence="20" type="ORF">JEQ12_013870</name>
</gene>